<feature type="compositionally biased region" description="Pro residues" evidence="16">
    <location>
        <begin position="1273"/>
        <end position="1302"/>
    </location>
</feature>
<feature type="compositionally biased region" description="Basic and acidic residues" evidence="16">
    <location>
        <begin position="467"/>
        <end position="479"/>
    </location>
</feature>
<dbReference type="PROSITE" id="PS00678">
    <property type="entry name" value="WD_REPEATS_1"/>
    <property type="match status" value="1"/>
</dbReference>
<dbReference type="PANTHER" id="PTHR13923:SF11">
    <property type="entry name" value="SECRETORY 31, ISOFORM D"/>
    <property type="match status" value="1"/>
</dbReference>
<dbReference type="InterPro" id="IPR015943">
    <property type="entry name" value="WD40/YVTN_repeat-like_dom_sf"/>
</dbReference>
<feature type="compositionally biased region" description="Polar residues" evidence="16">
    <location>
        <begin position="573"/>
        <end position="595"/>
    </location>
</feature>
<sequence>MKLKEIHRTSTFAWSPTASLPLLATGTVAGALDESFSNESQLEIWAPNFLDRDEYDLGGEGQNGPKGSVTDTARFNRITWGAVYDNRPRGVIAAGMENGELALWDPAKILAGADASESLILRNTTHTGPVRGLDFNPIQTSLLASGGVNGEVYIWDLKDPSKPYTPTPGARSTKLDEITSVAWNQQVQYVLAGASSTGYTVVWDLRGKREVVALAYGGGAGTLAGQGGTGSGLAVGGRRGMSDIAWHPDNATRVVTASEDDSSPIIMVWDLRNARAPEKILTGHEKGVLSLSWCKQDADLLLSCGKDNRALCWNPQTSEVIGELPSADNWAFQVDWCPRNPDLLATAFFDGTVGIHSIQSTNDVPSEAKATPPADGADIFDVSGFSRSSNGGTLSLKQPPKWLRRPANSSFGFGGQLVTVSNLPSAQGKNQSSVVHIRKIVTEQSLVDRATKLQSAIDGGSDSLKSFAEEKTDQEPETKPGWKALLSLFKADSRDELVTLLGFSKSEIASRVAEAVETLKLTAAQGSVQKAASEDSDVNDGKIHEPVVSFAEPERQETSYESSDGERDEKTPSEVSASVTSDATSGNQESTTTVPSLFGDDGPGTPQLDPGADFFSAISQENLVPHTNYGIDSSVAATIGSGPSSVTSESLKSNNFRIYPTDESDTDRLVTKALVLGDFESAVTLCLSSERYADAILLAVRGGSDLLQRTQKAYFERRTTELPYLRLFQSIVTNDLCDIVQNADLQEWREIFVVLCTFANQNEFAGLAEELGRRLEFQYTISESSEDSDTQSEAAEYRKNATLTYLAAARLERLVNIWIDELTEEEQALVSEDKASGGSYYSAHAHALQSFIEKVTVFRSATKYDDADLTRAPTSDAPVETFKLASLYDRYLEYADLLTTQGLVKEAIAFLKLTPGEYKGSNGFDFSAERDRLMAATSAAPTAPAPATRSAVLAAAPAAPFTSYPSYTIIQPAAPAQPSHVPQAQPHYQPYNPTGPSGPSYAPPNPPVKPSQYPPSSYTNPPYNPQNSLTQPPHLRTQNPPQPTTMVPPPPQRGPTPGGNVPPPPPLKRSENGHYNDPPIVRAGSRGPQPLSLNKPAAITSPFPNQVASPGMSPGAPYNQNPGQITNLPPPPRPGSVQAQHQVGPPPQGPRMGGPPPPGRPASRTSGMPPPARMMSPPQAPPPQRQPTPGQYTTPPSRGPIPGQTPPPPGPYARPPGQQMGQPPAPNYGVPPQGQPGPYGHGQLPPQQMPQQQQQPQPGPYGPPPGGQQRGGPPQPSGPPQMGGPPINAPPAGGPPGGPAGGPPRTSSRVAARQTGPPPPKYPAGDRSHIPEAAQPAFNILSQHLERMRQTTPPQQKRLADDLERRLNPLFDALNCETLSKSVVDQLLVLTRAMESHDRPAALAIHVDLLTRGSQTDDIGLWMSGVKQLIMRL</sequence>
<comment type="caution">
    <text evidence="18">The sequence shown here is derived from an EMBL/GenBank/DDBJ whole genome shotgun (WGS) entry which is preliminary data.</text>
</comment>
<dbReference type="GO" id="GO:0007029">
    <property type="term" value="P:endoplasmic reticulum organization"/>
    <property type="evidence" value="ECO:0007669"/>
    <property type="project" value="TreeGrafter"/>
</dbReference>
<feature type="compositionally biased region" description="Pro residues" evidence="16">
    <location>
        <begin position="1257"/>
        <end position="1266"/>
    </location>
</feature>
<evidence type="ECO:0000256" key="1">
    <source>
        <dbReference type="ARBA" id="ARBA00004299"/>
    </source>
</evidence>
<evidence type="ECO:0000256" key="13">
    <source>
        <dbReference type="ARBA" id="ARBA00023329"/>
    </source>
</evidence>
<keyword evidence="8" id="KW-0677">Repeat</keyword>
<evidence type="ECO:0000256" key="7">
    <source>
        <dbReference type="ARBA" id="ARBA00022574"/>
    </source>
</evidence>
<feature type="compositionally biased region" description="Pro residues" evidence="16">
    <location>
        <begin position="1040"/>
        <end position="1067"/>
    </location>
</feature>
<feature type="region of interest" description="Disordered" evidence="16">
    <location>
        <begin position="975"/>
        <end position="1329"/>
    </location>
</feature>
<evidence type="ECO:0000256" key="3">
    <source>
        <dbReference type="ARBA" id="ARBA00009358"/>
    </source>
</evidence>
<evidence type="ECO:0000256" key="9">
    <source>
        <dbReference type="ARBA" id="ARBA00022824"/>
    </source>
</evidence>
<dbReference type="OrthoDB" id="542917at2759"/>
<keyword evidence="13" id="KW-0968">Cytoplasmic vesicle</keyword>
<accession>A0A9P6CGT4</accession>
<protein>
    <recommendedName>
        <fullName evidence="5">Protein transport protein SEC31</fullName>
    </recommendedName>
    <alternativeName>
        <fullName evidence="4">Protein transport protein sec31</fullName>
    </alternativeName>
</protein>
<evidence type="ECO:0000256" key="4">
    <source>
        <dbReference type="ARBA" id="ARBA00013507"/>
    </source>
</evidence>
<keyword evidence="11" id="KW-0653">Protein transport</keyword>
<dbReference type="Gene3D" id="1.25.40.1030">
    <property type="match status" value="1"/>
</dbReference>
<feature type="region of interest" description="Disordered" evidence="16">
    <location>
        <begin position="458"/>
        <end position="479"/>
    </location>
</feature>
<feature type="compositionally biased region" description="Pro residues" evidence="16">
    <location>
        <begin position="1001"/>
        <end position="1013"/>
    </location>
</feature>
<feature type="compositionally biased region" description="Pro residues" evidence="16">
    <location>
        <begin position="1144"/>
        <end position="1160"/>
    </location>
</feature>
<dbReference type="InterPro" id="IPR040251">
    <property type="entry name" value="SEC31-like"/>
</dbReference>
<proteinExistence type="inferred from homology"/>
<feature type="compositionally biased region" description="Polar residues" evidence="16">
    <location>
        <begin position="1118"/>
        <end position="1127"/>
    </location>
</feature>
<evidence type="ECO:0000259" key="17">
    <source>
        <dbReference type="Pfam" id="PF07304"/>
    </source>
</evidence>
<feature type="region of interest" description="Disordered" evidence="16">
    <location>
        <begin position="525"/>
        <end position="612"/>
    </location>
</feature>
<evidence type="ECO:0000256" key="5">
    <source>
        <dbReference type="ARBA" id="ARBA00021236"/>
    </source>
</evidence>
<dbReference type="InterPro" id="IPR019775">
    <property type="entry name" value="WD40_repeat_CS"/>
</dbReference>
<gene>
    <name evidence="18" type="ORF">BDZ94DRAFT_1223438</name>
</gene>
<dbReference type="GO" id="GO:0015031">
    <property type="term" value="P:protein transport"/>
    <property type="evidence" value="ECO:0007669"/>
    <property type="project" value="UniProtKB-KW"/>
</dbReference>
<dbReference type="Gene3D" id="1.20.940.10">
    <property type="entry name" value="Functional domain of the splicing factor Prp18"/>
    <property type="match status" value="1"/>
</dbReference>
<feature type="compositionally biased region" description="Low complexity" evidence="16">
    <location>
        <begin position="1014"/>
        <end position="1028"/>
    </location>
</feature>
<keyword evidence="12" id="KW-0472">Membrane</keyword>
<evidence type="ECO:0000256" key="15">
    <source>
        <dbReference type="PROSITE-ProRule" id="PRU00221"/>
    </source>
</evidence>
<dbReference type="SUPFAM" id="SSF50978">
    <property type="entry name" value="WD40 repeat-like"/>
    <property type="match status" value="1"/>
</dbReference>
<feature type="domain" description="SRA1/Sec31" evidence="17">
    <location>
        <begin position="1304"/>
        <end position="1431"/>
    </location>
</feature>
<evidence type="ECO:0000256" key="12">
    <source>
        <dbReference type="ARBA" id="ARBA00023136"/>
    </source>
</evidence>
<evidence type="ECO:0000256" key="11">
    <source>
        <dbReference type="ARBA" id="ARBA00022927"/>
    </source>
</evidence>
<keyword evidence="10" id="KW-0931">ER-Golgi transport</keyword>
<keyword evidence="6" id="KW-0813">Transport</keyword>
<evidence type="ECO:0000313" key="19">
    <source>
        <dbReference type="Proteomes" id="UP000807353"/>
    </source>
</evidence>
<dbReference type="SMART" id="SM00320">
    <property type="entry name" value="WD40"/>
    <property type="match status" value="5"/>
</dbReference>
<dbReference type="PROSITE" id="PS50082">
    <property type="entry name" value="WD_REPEATS_2"/>
    <property type="match status" value="2"/>
</dbReference>
<evidence type="ECO:0000256" key="6">
    <source>
        <dbReference type="ARBA" id="ARBA00022448"/>
    </source>
</evidence>
<keyword evidence="7 15" id="KW-0853">WD repeat</keyword>
<feature type="repeat" description="WD" evidence="15">
    <location>
        <begin position="123"/>
        <end position="165"/>
    </location>
</feature>
<organism evidence="18 19">
    <name type="scientific">Collybia nuda</name>
    <dbReference type="NCBI Taxonomy" id="64659"/>
    <lineage>
        <taxon>Eukaryota</taxon>
        <taxon>Fungi</taxon>
        <taxon>Dikarya</taxon>
        <taxon>Basidiomycota</taxon>
        <taxon>Agaricomycotina</taxon>
        <taxon>Agaricomycetes</taxon>
        <taxon>Agaricomycetidae</taxon>
        <taxon>Agaricales</taxon>
        <taxon>Tricholomatineae</taxon>
        <taxon>Clitocybaceae</taxon>
        <taxon>Collybia</taxon>
    </lineage>
</organism>
<feature type="compositionally biased region" description="Low complexity" evidence="16">
    <location>
        <begin position="1230"/>
        <end position="1256"/>
    </location>
</feature>
<evidence type="ECO:0000256" key="10">
    <source>
        <dbReference type="ARBA" id="ARBA00022892"/>
    </source>
</evidence>
<evidence type="ECO:0000256" key="14">
    <source>
        <dbReference type="ARBA" id="ARBA00025471"/>
    </source>
</evidence>
<dbReference type="PROSITE" id="PS50294">
    <property type="entry name" value="WD_REPEATS_REGION"/>
    <property type="match status" value="1"/>
</dbReference>
<dbReference type="PANTHER" id="PTHR13923">
    <property type="entry name" value="SEC31-RELATED PROTEIN"/>
    <property type="match status" value="1"/>
</dbReference>
<comment type="subcellular location">
    <subcellularLocation>
        <location evidence="1">Cytoplasmic vesicle</location>
        <location evidence="1">COPII-coated vesicle membrane</location>
        <topology evidence="1">Peripheral membrane protein</topology>
        <orientation evidence="1">Cytoplasmic side</orientation>
    </subcellularLocation>
    <subcellularLocation>
        <location evidence="2">Endoplasmic reticulum membrane</location>
        <topology evidence="2">Peripheral membrane protein</topology>
        <orientation evidence="2">Cytoplasmic side</orientation>
    </subcellularLocation>
</comment>
<dbReference type="InterPro" id="IPR009917">
    <property type="entry name" value="SRA1/Sec31"/>
</dbReference>
<dbReference type="GO" id="GO:0070971">
    <property type="term" value="C:endoplasmic reticulum exit site"/>
    <property type="evidence" value="ECO:0007669"/>
    <property type="project" value="TreeGrafter"/>
</dbReference>
<name>A0A9P6CGT4_9AGAR</name>
<dbReference type="FunFam" id="2.130.10.10:FF:000193">
    <property type="entry name" value="Protein transport protein SEC31, putative"/>
    <property type="match status" value="1"/>
</dbReference>
<dbReference type="Gene3D" id="2.130.10.10">
    <property type="entry name" value="YVTN repeat-like/Quinoprotein amine dehydrogenase"/>
    <property type="match status" value="1"/>
</dbReference>
<keyword evidence="19" id="KW-1185">Reference proteome</keyword>
<feature type="repeat" description="WD" evidence="15">
    <location>
        <begin position="281"/>
        <end position="323"/>
    </location>
</feature>
<dbReference type="Pfam" id="PF07304">
    <property type="entry name" value="SRA1"/>
    <property type="match status" value="1"/>
</dbReference>
<feature type="compositionally biased region" description="Basic and acidic residues" evidence="16">
    <location>
        <begin position="552"/>
        <end position="572"/>
    </location>
</feature>
<dbReference type="GO" id="GO:0090110">
    <property type="term" value="P:COPII-coated vesicle cargo loading"/>
    <property type="evidence" value="ECO:0007669"/>
    <property type="project" value="TreeGrafter"/>
</dbReference>
<dbReference type="EMBL" id="MU150301">
    <property type="protein sequence ID" value="KAF9460284.1"/>
    <property type="molecule type" value="Genomic_DNA"/>
</dbReference>
<evidence type="ECO:0000313" key="18">
    <source>
        <dbReference type="EMBL" id="KAF9460284.1"/>
    </source>
</evidence>
<feature type="compositionally biased region" description="Low complexity" evidence="16">
    <location>
        <begin position="1187"/>
        <end position="1196"/>
    </location>
</feature>
<comment type="function">
    <text evidence="14">Component of the coat protein complex II (COPII) which promotes the formation of transport vesicles from the endoplasmic reticulum (ER). The coat has two main functions, the physical deformation of the endoplasmic reticulum membrane into vesicles and the selection of cargo molecules.</text>
</comment>
<feature type="compositionally biased region" description="Pro residues" evidence="16">
    <location>
        <begin position="1197"/>
        <end position="1214"/>
    </location>
</feature>
<dbReference type="GO" id="GO:0005789">
    <property type="term" value="C:endoplasmic reticulum membrane"/>
    <property type="evidence" value="ECO:0007669"/>
    <property type="project" value="UniProtKB-SubCell"/>
</dbReference>
<dbReference type="Proteomes" id="UP000807353">
    <property type="component" value="Unassembled WGS sequence"/>
</dbReference>
<evidence type="ECO:0000256" key="16">
    <source>
        <dbReference type="SAM" id="MobiDB-lite"/>
    </source>
</evidence>
<comment type="similarity">
    <text evidence="3">Belongs to the WD repeat SEC31 family.</text>
</comment>
<dbReference type="InterPro" id="IPR036322">
    <property type="entry name" value="WD40_repeat_dom_sf"/>
</dbReference>
<dbReference type="Pfam" id="PF00400">
    <property type="entry name" value="WD40"/>
    <property type="match status" value="2"/>
</dbReference>
<evidence type="ECO:0000256" key="8">
    <source>
        <dbReference type="ARBA" id="ARBA00022737"/>
    </source>
</evidence>
<keyword evidence="9" id="KW-0256">Endoplasmic reticulum</keyword>
<reference evidence="18" key="1">
    <citation type="submission" date="2020-11" db="EMBL/GenBank/DDBJ databases">
        <authorList>
            <consortium name="DOE Joint Genome Institute"/>
            <person name="Ahrendt S."/>
            <person name="Riley R."/>
            <person name="Andreopoulos W."/>
            <person name="Labutti K."/>
            <person name="Pangilinan J."/>
            <person name="Ruiz-Duenas F.J."/>
            <person name="Barrasa J.M."/>
            <person name="Sanchez-Garcia M."/>
            <person name="Camarero S."/>
            <person name="Miyauchi S."/>
            <person name="Serrano A."/>
            <person name="Linde D."/>
            <person name="Babiker R."/>
            <person name="Drula E."/>
            <person name="Ayuso-Fernandez I."/>
            <person name="Pacheco R."/>
            <person name="Padilla G."/>
            <person name="Ferreira P."/>
            <person name="Barriuso J."/>
            <person name="Kellner H."/>
            <person name="Castanera R."/>
            <person name="Alfaro M."/>
            <person name="Ramirez L."/>
            <person name="Pisabarro A.G."/>
            <person name="Kuo A."/>
            <person name="Tritt A."/>
            <person name="Lipzen A."/>
            <person name="He G."/>
            <person name="Yan M."/>
            <person name="Ng V."/>
            <person name="Cullen D."/>
            <person name="Martin F."/>
            <person name="Rosso M.-N."/>
            <person name="Henrissat B."/>
            <person name="Hibbett D."/>
            <person name="Martinez A.T."/>
            <person name="Grigoriev I.V."/>
        </authorList>
    </citation>
    <scope>NUCLEOTIDE SEQUENCE</scope>
    <source>
        <strain evidence="18">CBS 247.69</strain>
    </source>
</reference>
<dbReference type="InterPro" id="IPR001680">
    <property type="entry name" value="WD40_rpt"/>
</dbReference>
<dbReference type="GO" id="GO:0005198">
    <property type="term" value="F:structural molecule activity"/>
    <property type="evidence" value="ECO:0007669"/>
    <property type="project" value="TreeGrafter"/>
</dbReference>
<dbReference type="GO" id="GO:0030127">
    <property type="term" value="C:COPII vesicle coat"/>
    <property type="evidence" value="ECO:0007669"/>
    <property type="project" value="TreeGrafter"/>
</dbReference>
<feature type="compositionally biased region" description="Pro residues" evidence="16">
    <location>
        <begin position="1168"/>
        <end position="1186"/>
    </location>
</feature>
<evidence type="ECO:0000256" key="2">
    <source>
        <dbReference type="ARBA" id="ARBA00004397"/>
    </source>
</evidence>